<feature type="non-terminal residue" evidence="3">
    <location>
        <position position="1"/>
    </location>
</feature>
<sequence length="270" mass="30234">STDIFVNRYPEDGGDNEGPHYWAAAAGHLIQYLSLLSSATGNDMKWSANQLLRKTGDYIYGVHIDQDHFFNYGDSYPREIYDPSVVLEYGKFEGIAPKAPQPIESWFPDLQLITLRTNEGSPKGLFLGAKAGANYDTQHNHNDVGSFVVYVDGLPALIDIGVGTYTINTFSKDRYSIWTFQSQWHNSPTINGIEQECGPQYAAQYAKYTKLENGGQFEADIAGAYPTEAQVKSWSEDSKIEDSWGKHINRVSLVPKKESLEGQFTVTFHL</sequence>
<dbReference type="SUPFAM" id="SSF48230">
    <property type="entry name" value="Chondroitin AC/alginate lyase"/>
    <property type="match status" value="1"/>
</dbReference>
<dbReference type="Gene3D" id="1.50.10.100">
    <property type="entry name" value="Chondroitin AC/alginate lyase"/>
    <property type="match status" value="1"/>
</dbReference>
<dbReference type="GO" id="GO:0016829">
    <property type="term" value="F:lyase activity"/>
    <property type="evidence" value="ECO:0007669"/>
    <property type="project" value="InterPro"/>
</dbReference>
<dbReference type="Pfam" id="PF07940">
    <property type="entry name" value="Hepar_II_III_C"/>
    <property type="match status" value="1"/>
</dbReference>
<gene>
    <name evidence="3" type="ORF">ONB1V03_LOCUS10711</name>
</gene>
<dbReference type="InterPro" id="IPR012480">
    <property type="entry name" value="Hepar_II_III_C"/>
</dbReference>
<evidence type="ECO:0000256" key="1">
    <source>
        <dbReference type="ARBA" id="ARBA00004196"/>
    </source>
</evidence>
<evidence type="ECO:0000313" key="3">
    <source>
        <dbReference type="EMBL" id="CAD7654061.1"/>
    </source>
</evidence>
<accession>A0A7R9QRH7</accession>
<feature type="domain" description="Heparinase II/III-like C-terminal" evidence="2">
    <location>
        <begin position="129"/>
        <end position="225"/>
    </location>
</feature>
<evidence type="ECO:0000313" key="4">
    <source>
        <dbReference type="Proteomes" id="UP000728032"/>
    </source>
</evidence>
<dbReference type="OrthoDB" id="2334866at2759"/>
<comment type="subcellular location">
    <subcellularLocation>
        <location evidence="1">Cell envelope</location>
    </subcellularLocation>
</comment>
<organism evidence="3">
    <name type="scientific">Oppiella nova</name>
    <dbReference type="NCBI Taxonomy" id="334625"/>
    <lineage>
        <taxon>Eukaryota</taxon>
        <taxon>Metazoa</taxon>
        <taxon>Ecdysozoa</taxon>
        <taxon>Arthropoda</taxon>
        <taxon>Chelicerata</taxon>
        <taxon>Arachnida</taxon>
        <taxon>Acari</taxon>
        <taxon>Acariformes</taxon>
        <taxon>Sarcoptiformes</taxon>
        <taxon>Oribatida</taxon>
        <taxon>Brachypylina</taxon>
        <taxon>Oppioidea</taxon>
        <taxon>Oppiidae</taxon>
        <taxon>Oppiella</taxon>
    </lineage>
</organism>
<proteinExistence type="predicted"/>
<dbReference type="AlphaFoldDB" id="A0A7R9QRH7"/>
<keyword evidence="4" id="KW-1185">Reference proteome</keyword>
<protein>
    <recommendedName>
        <fullName evidence="2">Heparinase II/III-like C-terminal domain-containing protein</fullName>
    </recommendedName>
</protein>
<reference evidence="3" key="1">
    <citation type="submission" date="2020-11" db="EMBL/GenBank/DDBJ databases">
        <authorList>
            <person name="Tran Van P."/>
        </authorList>
    </citation>
    <scope>NUCLEOTIDE SEQUENCE</scope>
</reference>
<dbReference type="EMBL" id="CAJPVJ010007453">
    <property type="protein sequence ID" value="CAG2171248.1"/>
    <property type="molecule type" value="Genomic_DNA"/>
</dbReference>
<name>A0A7R9QRH7_9ACAR</name>
<evidence type="ECO:0000259" key="2">
    <source>
        <dbReference type="Pfam" id="PF07940"/>
    </source>
</evidence>
<dbReference type="InterPro" id="IPR008929">
    <property type="entry name" value="Chondroitin_lyas"/>
</dbReference>
<dbReference type="EMBL" id="OC922278">
    <property type="protein sequence ID" value="CAD7654061.1"/>
    <property type="molecule type" value="Genomic_DNA"/>
</dbReference>
<dbReference type="Gene3D" id="2.70.98.70">
    <property type="match status" value="1"/>
</dbReference>
<dbReference type="Proteomes" id="UP000728032">
    <property type="component" value="Unassembled WGS sequence"/>
</dbReference>